<dbReference type="RefSeq" id="WP_299219178.1">
    <property type="nucleotide sequence ID" value="NZ_JBDGHN010000002.1"/>
</dbReference>
<organism evidence="1 2">
    <name type="scientific">Psychrobacter saeujeotis</name>
    <dbReference type="NCBI Taxonomy" id="3143436"/>
    <lineage>
        <taxon>Bacteria</taxon>
        <taxon>Pseudomonadati</taxon>
        <taxon>Pseudomonadota</taxon>
        <taxon>Gammaproteobacteria</taxon>
        <taxon>Moraxellales</taxon>
        <taxon>Moraxellaceae</taxon>
        <taxon>Psychrobacter</taxon>
    </lineage>
</organism>
<comment type="caution">
    <text evidence="1">The sequence shown here is derived from an EMBL/GenBank/DDBJ whole genome shotgun (WGS) entry which is preliminary data.</text>
</comment>
<keyword evidence="2" id="KW-1185">Reference proteome</keyword>
<evidence type="ECO:0000313" key="2">
    <source>
        <dbReference type="Proteomes" id="UP001461960"/>
    </source>
</evidence>
<protein>
    <submittedName>
        <fullName evidence="1">Uncharacterized protein</fullName>
    </submittedName>
</protein>
<gene>
    <name evidence="1" type="ORF">AAIR29_07910</name>
</gene>
<dbReference type="Proteomes" id="UP001461960">
    <property type="component" value="Unassembled WGS sequence"/>
</dbReference>
<proteinExistence type="predicted"/>
<reference evidence="1 2" key="1">
    <citation type="submission" date="2024-05" db="EMBL/GenBank/DDBJ databases">
        <authorList>
            <person name="Kim H.-Y."/>
            <person name="Kim E."/>
            <person name="Cai Y."/>
            <person name="Yang S.-M."/>
            <person name="Lee W."/>
        </authorList>
    </citation>
    <scope>NUCLEOTIDE SEQUENCE [LARGE SCALE GENOMIC DNA]</scope>
    <source>
        <strain evidence="1 2">FBL11</strain>
    </source>
</reference>
<accession>A0ABU9X838</accession>
<name>A0ABU9X838_9GAMM</name>
<dbReference type="EMBL" id="JBDGHN010000002">
    <property type="protein sequence ID" value="MEN2751556.1"/>
    <property type="molecule type" value="Genomic_DNA"/>
</dbReference>
<evidence type="ECO:0000313" key="1">
    <source>
        <dbReference type="EMBL" id="MEN2751556.1"/>
    </source>
</evidence>
<sequence>MILIHNALINNIKRCEAAYKVYQKGLTYHQALHIFHANKKIYDELILLLNDNSLDASMSKKIFNYIFYLEDWFVQFSRLEKEVGSLEDRFSFESLKNSIDYPASFLDDVIK</sequence>